<dbReference type="Proteomes" id="UP000546007">
    <property type="component" value="Unassembled WGS sequence"/>
</dbReference>
<dbReference type="PRINTS" id="PR00096">
    <property type="entry name" value="GATASE"/>
</dbReference>
<comment type="caution">
    <text evidence="3">The sequence shown here is derived from an EMBL/GenBank/DDBJ whole genome shotgun (WGS) entry which is preliminary data.</text>
</comment>
<evidence type="ECO:0000313" key="3">
    <source>
        <dbReference type="EMBL" id="MBB4025691.1"/>
    </source>
</evidence>
<dbReference type="PROSITE" id="PS51273">
    <property type="entry name" value="GATASE_TYPE_1"/>
    <property type="match status" value="1"/>
</dbReference>
<keyword evidence="1" id="KW-0315">Glutamine amidotransferase</keyword>
<keyword evidence="3" id="KW-0456">Lyase</keyword>
<protein>
    <submittedName>
        <fullName evidence="3">Anthranilate synthase component 2</fullName>
        <ecNumber evidence="3">4.1.3.27</ecNumber>
    </submittedName>
</protein>
<sequence>MENSKIKNILVIDNHDSFVYNLVQILRENEHCQFDIVYNDQIDFSSLDRYDKLLLSPGPGIPAEAGELLALIEHCKTTHDILGVCLGHQAIAESFGASLQQLPLPKHGHESPLTIVDPTDILYHGLTYPVQVGRYHSWIVNPHTLPSCLRISALDEEGHIMSFYHTSLPIRGVQYHPESIITRQGRQMINNWINEEKSL</sequence>
<dbReference type="InterPro" id="IPR050472">
    <property type="entry name" value="Anth_synth/Amidotransfase"/>
</dbReference>
<dbReference type="RefSeq" id="WP_124317716.1">
    <property type="nucleotide sequence ID" value="NZ_AP028155.1"/>
</dbReference>
<dbReference type="EC" id="4.1.3.27" evidence="3"/>
<proteinExistence type="predicted"/>
<dbReference type="FunFam" id="3.40.50.880:FF:000003">
    <property type="entry name" value="Anthranilate synthase component II"/>
    <property type="match status" value="1"/>
</dbReference>
<dbReference type="GO" id="GO:0005829">
    <property type="term" value="C:cytosol"/>
    <property type="evidence" value="ECO:0007669"/>
    <property type="project" value="TreeGrafter"/>
</dbReference>
<accession>A0A7W6HVF3</accession>
<dbReference type="InterPro" id="IPR029062">
    <property type="entry name" value="Class_I_gatase-like"/>
</dbReference>
<dbReference type="CDD" id="cd01743">
    <property type="entry name" value="GATase1_Anthranilate_Synthase"/>
    <property type="match status" value="1"/>
</dbReference>
<reference evidence="3 4" key="1">
    <citation type="submission" date="2020-08" db="EMBL/GenBank/DDBJ databases">
        <title>Genomic Encyclopedia of Type Strains, Phase IV (KMG-IV): sequencing the most valuable type-strain genomes for metagenomic binning, comparative biology and taxonomic classification.</title>
        <authorList>
            <person name="Goeker M."/>
        </authorList>
    </citation>
    <scope>NUCLEOTIDE SEQUENCE [LARGE SCALE GENOMIC DNA]</scope>
    <source>
        <strain evidence="3 4">DSM 105721</strain>
    </source>
</reference>
<keyword evidence="4" id="KW-1185">Reference proteome</keyword>
<dbReference type="PANTHER" id="PTHR43418">
    <property type="entry name" value="MULTIFUNCTIONAL TRYPTOPHAN BIOSYNTHESIS PROTEIN-RELATED"/>
    <property type="match status" value="1"/>
</dbReference>
<evidence type="ECO:0000313" key="4">
    <source>
        <dbReference type="Proteomes" id="UP000546007"/>
    </source>
</evidence>
<dbReference type="GO" id="GO:0000162">
    <property type="term" value="P:L-tryptophan biosynthetic process"/>
    <property type="evidence" value="ECO:0007669"/>
    <property type="project" value="TreeGrafter"/>
</dbReference>
<evidence type="ECO:0000256" key="1">
    <source>
        <dbReference type="ARBA" id="ARBA00022962"/>
    </source>
</evidence>
<dbReference type="Gene3D" id="3.40.50.880">
    <property type="match status" value="1"/>
</dbReference>
<dbReference type="Pfam" id="PF00117">
    <property type="entry name" value="GATase"/>
    <property type="match status" value="1"/>
</dbReference>
<dbReference type="EMBL" id="JACIES010000003">
    <property type="protein sequence ID" value="MBB4025691.1"/>
    <property type="molecule type" value="Genomic_DNA"/>
</dbReference>
<feature type="domain" description="Glutamine amidotransferase" evidence="2">
    <location>
        <begin position="10"/>
        <end position="192"/>
    </location>
</feature>
<dbReference type="PRINTS" id="PR00097">
    <property type="entry name" value="ANTSNTHASEII"/>
</dbReference>
<dbReference type="NCBIfam" id="TIGR00566">
    <property type="entry name" value="trpG_papA"/>
    <property type="match status" value="1"/>
</dbReference>
<dbReference type="OrthoDB" id="9786812at2"/>
<evidence type="ECO:0000259" key="2">
    <source>
        <dbReference type="Pfam" id="PF00117"/>
    </source>
</evidence>
<dbReference type="PRINTS" id="PR00099">
    <property type="entry name" value="CPSGATASE"/>
</dbReference>
<gene>
    <name evidence="3" type="ORF">GGR14_001475</name>
</gene>
<name>A0A7W6HVF3_9BACT</name>
<dbReference type="GeneID" id="93100210"/>
<dbReference type="InterPro" id="IPR017926">
    <property type="entry name" value="GATASE"/>
</dbReference>
<dbReference type="InterPro" id="IPR006221">
    <property type="entry name" value="TrpG/PapA_dom"/>
</dbReference>
<dbReference type="PANTHER" id="PTHR43418:SF4">
    <property type="entry name" value="MULTIFUNCTIONAL TRYPTOPHAN BIOSYNTHESIS PROTEIN"/>
    <property type="match status" value="1"/>
</dbReference>
<dbReference type="SUPFAM" id="SSF52317">
    <property type="entry name" value="Class I glutamine amidotransferase-like"/>
    <property type="match status" value="1"/>
</dbReference>
<organism evidence="3 4">
    <name type="scientific">Butyricimonas faecihominis</name>
    <dbReference type="NCBI Taxonomy" id="1472416"/>
    <lineage>
        <taxon>Bacteria</taxon>
        <taxon>Pseudomonadati</taxon>
        <taxon>Bacteroidota</taxon>
        <taxon>Bacteroidia</taxon>
        <taxon>Bacteroidales</taxon>
        <taxon>Odoribacteraceae</taxon>
        <taxon>Butyricimonas</taxon>
    </lineage>
</organism>
<dbReference type="AlphaFoldDB" id="A0A7W6HVF3"/>
<dbReference type="GO" id="GO:0004049">
    <property type="term" value="F:anthranilate synthase activity"/>
    <property type="evidence" value="ECO:0007669"/>
    <property type="project" value="UniProtKB-EC"/>
</dbReference>